<evidence type="ECO:0000256" key="1">
    <source>
        <dbReference type="SAM" id="SignalP"/>
    </source>
</evidence>
<dbReference type="PANTHER" id="PTHR36933">
    <property type="entry name" value="SLL0788 PROTEIN"/>
    <property type="match status" value="1"/>
</dbReference>
<comment type="caution">
    <text evidence="3">The sequence shown here is derived from an EMBL/GenBank/DDBJ whole genome shotgun (WGS) entry which is preliminary data.</text>
</comment>
<organism evidence="3 4">
    <name type="scientific">Plantimonas leprariae</name>
    <dbReference type="NCBI Taxonomy" id="2615207"/>
    <lineage>
        <taxon>Bacteria</taxon>
        <taxon>Pseudomonadati</taxon>
        <taxon>Pseudomonadota</taxon>
        <taxon>Alphaproteobacteria</taxon>
        <taxon>Hyphomicrobiales</taxon>
        <taxon>Aurantimonadaceae</taxon>
        <taxon>Plantimonas</taxon>
    </lineage>
</organism>
<feature type="domain" description="DUF305" evidence="2">
    <location>
        <begin position="26"/>
        <end position="117"/>
    </location>
</feature>
<dbReference type="PANTHER" id="PTHR36933:SF1">
    <property type="entry name" value="SLL0788 PROTEIN"/>
    <property type="match status" value="1"/>
</dbReference>
<reference evidence="3 4" key="1">
    <citation type="submission" date="2019-09" db="EMBL/GenBank/DDBJ databases">
        <title>YIM 132180 draft genome.</title>
        <authorList>
            <person name="Zhang K."/>
        </authorList>
    </citation>
    <scope>NUCLEOTIDE SEQUENCE [LARGE SCALE GENOMIC DNA]</scope>
    <source>
        <strain evidence="3 4">YIM 132180</strain>
    </source>
</reference>
<sequence length="126" mass="13296">MKTLSLLLAAGLFAASPSLAQESGGMDHSAMGHGDAAGMDAPSSKAFMAAMQSMASANMSMTGDADLDFLRNMIPHHEGAVAMAKVELEYGKDEQAKELARKIIADQEAEIDLMKRMIAEHEGAAK</sequence>
<keyword evidence="1" id="KW-0732">Signal</keyword>
<feature type="chain" id="PRO_5031046932" evidence="1">
    <location>
        <begin position="21"/>
        <end position="126"/>
    </location>
</feature>
<evidence type="ECO:0000313" key="4">
    <source>
        <dbReference type="Proteomes" id="UP000432089"/>
    </source>
</evidence>
<name>A0A7V7PR87_9HYPH</name>
<dbReference type="Proteomes" id="UP000432089">
    <property type="component" value="Unassembled WGS sequence"/>
</dbReference>
<protein>
    <submittedName>
        <fullName evidence="3">DUF305 domain-containing protein</fullName>
    </submittedName>
</protein>
<dbReference type="AlphaFoldDB" id="A0A7V7PR87"/>
<dbReference type="RefSeq" id="WP_150968420.1">
    <property type="nucleotide sequence ID" value="NZ_VZDO01000003.1"/>
</dbReference>
<gene>
    <name evidence="3" type="ORF">F6X38_04825</name>
</gene>
<dbReference type="InterPro" id="IPR005183">
    <property type="entry name" value="DUF305_CopM-like"/>
</dbReference>
<feature type="signal peptide" evidence="1">
    <location>
        <begin position="1"/>
        <end position="20"/>
    </location>
</feature>
<accession>A0A7V7PR87</accession>
<evidence type="ECO:0000313" key="3">
    <source>
        <dbReference type="EMBL" id="KAB0681224.1"/>
    </source>
</evidence>
<dbReference type="Pfam" id="PF03713">
    <property type="entry name" value="DUF305"/>
    <property type="match status" value="1"/>
</dbReference>
<evidence type="ECO:0000259" key="2">
    <source>
        <dbReference type="Pfam" id="PF03713"/>
    </source>
</evidence>
<keyword evidence="4" id="KW-1185">Reference proteome</keyword>
<dbReference type="Gene3D" id="1.20.1260.10">
    <property type="match status" value="1"/>
</dbReference>
<dbReference type="EMBL" id="VZDO01000003">
    <property type="protein sequence ID" value="KAB0681224.1"/>
    <property type="molecule type" value="Genomic_DNA"/>
</dbReference>
<proteinExistence type="predicted"/>
<dbReference type="InterPro" id="IPR012347">
    <property type="entry name" value="Ferritin-like"/>
</dbReference>